<dbReference type="AlphaFoldDB" id="A0A143PQ78"/>
<feature type="domain" description="Isoamylase 1-3-like C-terminal" evidence="1">
    <location>
        <begin position="17"/>
        <end position="68"/>
    </location>
</feature>
<reference evidence="2 3" key="1">
    <citation type="journal article" date="2016" name="Genome Announc.">
        <title>First Complete Genome Sequence of a Subdivision 6 Acidobacterium Strain.</title>
        <authorList>
            <person name="Huang S."/>
            <person name="Vieira S."/>
            <person name="Bunk B."/>
            <person name="Riedel T."/>
            <person name="Sproer C."/>
            <person name="Overmann J."/>
        </authorList>
    </citation>
    <scope>NUCLEOTIDE SEQUENCE [LARGE SCALE GENOMIC DNA]</scope>
    <source>
        <strain evidence="3">DSM 100886 HEG_-6_39</strain>
    </source>
</reference>
<reference evidence="3" key="2">
    <citation type="submission" date="2016-04" db="EMBL/GenBank/DDBJ databases">
        <title>First Complete Genome Sequence of a Subdivision 6 Acidobacterium.</title>
        <authorList>
            <person name="Huang S."/>
            <person name="Vieira S."/>
            <person name="Bunk B."/>
            <person name="Riedel T."/>
            <person name="Sproeer C."/>
            <person name="Overmann J."/>
        </authorList>
    </citation>
    <scope>NUCLEOTIDE SEQUENCE [LARGE SCALE GENOMIC DNA]</scope>
    <source>
        <strain evidence="3">DSM 100886 HEG_-6_39</strain>
    </source>
</reference>
<dbReference type="SUPFAM" id="SSF51011">
    <property type="entry name" value="Glycosyl hydrolase domain"/>
    <property type="match status" value="1"/>
</dbReference>
<protein>
    <recommendedName>
        <fullName evidence="1">Isoamylase 1-3-like C-terminal domain-containing protein</fullName>
    </recommendedName>
</protein>
<dbReference type="InterPro" id="IPR013780">
    <property type="entry name" value="Glyco_hydro_b"/>
</dbReference>
<organism evidence="2 3">
    <name type="scientific">Luteitalea pratensis</name>
    <dbReference type="NCBI Taxonomy" id="1855912"/>
    <lineage>
        <taxon>Bacteria</taxon>
        <taxon>Pseudomonadati</taxon>
        <taxon>Acidobacteriota</taxon>
        <taxon>Vicinamibacteria</taxon>
        <taxon>Vicinamibacterales</taxon>
        <taxon>Vicinamibacteraceae</taxon>
        <taxon>Luteitalea</taxon>
    </lineage>
</organism>
<dbReference type="RefSeq" id="WP_110172356.1">
    <property type="nucleotide sequence ID" value="NZ_CP015136.1"/>
</dbReference>
<dbReference type="STRING" id="1855912.LuPra_03984"/>
<dbReference type="Proteomes" id="UP000076079">
    <property type="component" value="Chromosome"/>
</dbReference>
<evidence type="ECO:0000313" key="2">
    <source>
        <dbReference type="EMBL" id="AMY10745.1"/>
    </source>
</evidence>
<gene>
    <name evidence="2" type="ORF">LuPra_03984</name>
</gene>
<sequence>MNHGASPTRLRGASVGDGDLYVMINAHWEDHSFMVQDRRACPWRRVVDTARPSPEDIVEPGTEPNVATERYTVRARSVVVLHREPAG</sequence>
<accession>A0A143PQ78</accession>
<dbReference type="InterPro" id="IPR048650">
    <property type="entry name" value="ISOA1-3-like_C"/>
</dbReference>
<dbReference type="Pfam" id="PF21156">
    <property type="entry name" value="ISOA1-3_C"/>
    <property type="match status" value="1"/>
</dbReference>
<dbReference type="Gene3D" id="2.60.40.1180">
    <property type="entry name" value="Golgi alpha-mannosidase II"/>
    <property type="match status" value="1"/>
</dbReference>
<keyword evidence="3" id="KW-1185">Reference proteome</keyword>
<evidence type="ECO:0000313" key="3">
    <source>
        <dbReference type="Proteomes" id="UP000076079"/>
    </source>
</evidence>
<proteinExistence type="predicted"/>
<evidence type="ECO:0000259" key="1">
    <source>
        <dbReference type="Pfam" id="PF21156"/>
    </source>
</evidence>
<name>A0A143PQ78_LUTPR</name>
<dbReference type="KEGG" id="abac:LuPra_03984"/>
<dbReference type="EMBL" id="CP015136">
    <property type="protein sequence ID" value="AMY10745.1"/>
    <property type="molecule type" value="Genomic_DNA"/>
</dbReference>